<evidence type="ECO:0000313" key="2">
    <source>
        <dbReference type="EMBL" id="KAF9581323.1"/>
    </source>
</evidence>
<dbReference type="Proteomes" id="UP000780801">
    <property type="component" value="Unassembled WGS sequence"/>
</dbReference>
<comment type="caution">
    <text evidence="2">The sequence shown here is derived from an EMBL/GenBank/DDBJ whole genome shotgun (WGS) entry which is preliminary data.</text>
</comment>
<accession>A0A9P6FTM1</accession>
<feature type="non-terminal residue" evidence="2">
    <location>
        <position position="1"/>
    </location>
</feature>
<organism evidence="2 3">
    <name type="scientific">Lunasporangiospora selenospora</name>
    <dbReference type="NCBI Taxonomy" id="979761"/>
    <lineage>
        <taxon>Eukaryota</taxon>
        <taxon>Fungi</taxon>
        <taxon>Fungi incertae sedis</taxon>
        <taxon>Mucoromycota</taxon>
        <taxon>Mortierellomycotina</taxon>
        <taxon>Mortierellomycetes</taxon>
        <taxon>Mortierellales</taxon>
        <taxon>Mortierellaceae</taxon>
        <taxon>Lunasporangiospora</taxon>
    </lineage>
</organism>
<dbReference type="AlphaFoldDB" id="A0A9P6FTM1"/>
<gene>
    <name evidence="2" type="ORF">BGW38_001701</name>
</gene>
<name>A0A9P6FTM1_9FUNG</name>
<feature type="compositionally biased region" description="Low complexity" evidence="1">
    <location>
        <begin position="553"/>
        <end position="564"/>
    </location>
</feature>
<protein>
    <submittedName>
        <fullName evidence="2">Uncharacterized protein</fullName>
    </submittedName>
</protein>
<reference evidence="2" key="1">
    <citation type="journal article" date="2020" name="Fungal Divers.">
        <title>Resolving the Mortierellaceae phylogeny through synthesis of multi-gene phylogenetics and phylogenomics.</title>
        <authorList>
            <person name="Vandepol N."/>
            <person name="Liber J."/>
            <person name="Desiro A."/>
            <person name="Na H."/>
            <person name="Kennedy M."/>
            <person name="Barry K."/>
            <person name="Grigoriev I.V."/>
            <person name="Miller A.N."/>
            <person name="O'Donnell K."/>
            <person name="Stajich J.E."/>
            <person name="Bonito G."/>
        </authorList>
    </citation>
    <scope>NUCLEOTIDE SEQUENCE</scope>
    <source>
        <strain evidence="2">KOD1015</strain>
    </source>
</reference>
<feature type="compositionally biased region" description="Polar residues" evidence="1">
    <location>
        <begin position="538"/>
        <end position="552"/>
    </location>
</feature>
<evidence type="ECO:0000313" key="3">
    <source>
        <dbReference type="Proteomes" id="UP000780801"/>
    </source>
</evidence>
<feature type="region of interest" description="Disordered" evidence="1">
    <location>
        <begin position="538"/>
        <end position="564"/>
    </location>
</feature>
<dbReference type="EMBL" id="JAABOA010001555">
    <property type="protein sequence ID" value="KAF9581323.1"/>
    <property type="molecule type" value="Genomic_DNA"/>
</dbReference>
<keyword evidence="3" id="KW-1185">Reference proteome</keyword>
<proteinExistence type="predicted"/>
<dbReference type="OrthoDB" id="2430521at2759"/>
<evidence type="ECO:0000256" key="1">
    <source>
        <dbReference type="SAM" id="MobiDB-lite"/>
    </source>
</evidence>
<sequence length="564" mass="59250">GGDPVLLNDCGNQACVQSSSDHSCADPCKCKGNTNVCSSTFPTSCGYANSALYSCNGVGATPAKLELCAGGCLFTNPNHTCRLDCYKEIGEVNTPIDNTLAALKTITDILGSDPMGNLVTKNLTATKNITGPIAAIYPLIKDALTNAKTLISQNPEDPDALSSDAVNLLETTKGFMIVLARIIDINATGTLAYTAPVIQALSPLKDELEDLIACTKVRVQDCSGALDLYHKVVSMALTMIDYLSAVPGANVAALSNVTTILKGITGDIDTTISTKDASKLVDIAKRINTLIGLTAGNRVVFADISNVIDIIFITSENELSCIGLDITQYIDVCSGYLQRLQGMIASLIPFMKNTASTIPTVGPYIATSLISALQNRSDDLQKGTSAAINSTISLAFGIQQLMTVLPQTDPTVQSITAFLNNVVGILTVSAECGGYKKDCFGIISILKWLISTLLDKIYKSDKNLGPLAANSIRVLTDGFFGAVDSGDIEVTKAAYSLISGITKIVKPLPVAGEVTKPLYVFANACKLIMDCMIESQGGTETPTSSSQGTANVPTTTTPPNIVLP</sequence>